<keyword evidence="2" id="KW-0496">Mitochondrion</keyword>
<keyword evidence="1" id="KW-1133">Transmembrane helix</keyword>
<evidence type="ECO:0000256" key="1">
    <source>
        <dbReference type="SAM" id="Phobius"/>
    </source>
</evidence>
<keyword evidence="1" id="KW-0812">Transmembrane</keyword>
<geneLocation type="mitochondrion" evidence="2"/>
<comment type="caution">
    <text evidence="2">The sequence shown here is derived from an EMBL/GenBank/DDBJ whole genome shotgun (WGS) entry which is preliminary data.</text>
</comment>
<proteinExistence type="predicted"/>
<organism evidence="2">
    <name type="scientific">Picea glauca</name>
    <name type="common">White spruce</name>
    <name type="synonym">Pinus glauca</name>
    <dbReference type="NCBI Taxonomy" id="3330"/>
    <lineage>
        <taxon>Eukaryota</taxon>
        <taxon>Viridiplantae</taxon>
        <taxon>Streptophyta</taxon>
        <taxon>Embryophyta</taxon>
        <taxon>Tracheophyta</taxon>
        <taxon>Spermatophyta</taxon>
        <taxon>Pinopsida</taxon>
        <taxon>Pinidae</taxon>
        <taxon>Conifers I</taxon>
        <taxon>Pinales</taxon>
        <taxon>Pinaceae</taxon>
        <taxon>Picea</taxon>
    </lineage>
</organism>
<sequence>MDEVMDIEMKLELAGKMSGEIWEKIMCLIITRRNSMRALFTTYYLCHSCLCFCVLYFFLVKSYECIVSNWIFRIRLCYCSCRVWVCMVGLCRLWVCICAKGSWSNRCFNWINRVDWIIY</sequence>
<keyword evidence="1" id="KW-0472">Membrane</keyword>
<gene>
    <name evidence="2" type="ORF">ABT39_MTgene4843</name>
</gene>
<protein>
    <submittedName>
        <fullName evidence="2">Uncharacterized protein</fullName>
    </submittedName>
</protein>
<accession>A0A101LYR3</accession>
<reference evidence="2" key="1">
    <citation type="journal article" date="2015" name="Genome Biol. Evol.">
        <title>Organellar Genomes of White Spruce (Picea glauca): Assembly and Annotation.</title>
        <authorList>
            <person name="Jackman S.D."/>
            <person name="Warren R.L."/>
            <person name="Gibb E.A."/>
            <person name="Vandervalk B.P."/>
            <person name="Mohamadi H."/>
            <person name="Chu J."/>
            <person name="Raymond A."/>
            <person name="Pleasance S."/>
            <person name="Coope R."/>
            <person name="Wildung M.R."/>
            <person name="Ritland C.E."/>
            <person name="Bousquet J."/>
            <person name="Jones S.J."/>
            <person name="Bohlmann J."/>
            <person name="Birol I."/>
        </authorList>
    </citation>
    <scope>NUCLEOTIDE SEQUENCE [LARGE SCALE GENOMIC DNA]</scope>
    <source>
        <tissue evidence="2">Flushing bud</tissue>
    </source>
</reference>
<feature type="transmembrane region" description="Helical" evidence="1">
    <location>
        <begin position="38"/>
        <end position="59"/>
    </location>
</feature>
<name>A0A101LYR3_PICGL</name>
<evidence type="ECO:0000313" key="2">
    <source>
        <dbReference type="EMBL" id="KUM47849.1"/>
    </source>
</evidence>
<dbReference type="AlphaFoldDB" id="A0A101LYR3"/>
<dbReference type="EMBL" id="LKAM01000006">
    <property type="protein sequence ID" value="KUM47849.1"/>
    <property type="molecule type" value="Genomic_DNA"/>
</dbReference>